<evidence type="ECO:0000256" key="1">
    <source>
        <dbReference type="SAM" id="Phobius"/>
    </source>
</evidence>
<keyword evidence="1" id="KW-0472">Membrane</keyword>
<evidence type="ECO:0000313" key="3">
    <source>
        <dbReference type="Proteomes" id="UP001164705"/>
    </source>
</evidence>
<dbReference type="Proteomes" id="UP001164705">
    <property type="component" value="Chromosome"/>
</dbReference>
<dbReference type="AlphaFoldDB" id="A0A9E8MXU5"/>
<reference evidence="2" key="1">
    <citation type="submission" date="2022-11" db="EMBL/GenBank/DDBJ databases">
        <title>Lacinutrix neustonica HL-RS19T sp. nov., isolated from the surface microlayer sample of brackish Lake Shihwa.</title>
        <authorList>
            <person name="Choi J.Y."/>
            <person name="Hwang C.Y."/>
        </authorList>
    </citation>
    <scope>NUCLEOTIDE SEQUENCE</scope>
    <source>
        <strain evidence="2">HL-RS19</strain>
    </source>
</reference>
<name>A0A9E8MXU5_9FLAO</name>
<dbReference type="RefSeq" id="WP_267677937.1">
    <property type="nucleotide sequence ID" value="NZ_CP113088.1"/>
</dbReference>
<organism evidence="2 3">
    <name type="scientific">Lacinutrix neustonica</name>
    <dbReference type="NCBI Taxonomy" id="2980107"/>
    <lineage>
        <taxon>Bacteria</taxon>
        <taxon>Pseudomonadati</taxon>
        <taxon>Bacteroidota</taxon>
        <taxon>Flavobacteriia</taxon>
        <taxon>Flavobacteriales</taxon>
        <taxon>Flavobacteriaceae</taxon>
        <taxon>Lacinutrix</taxon>
    </lineage>
</organism>
<dbReference type="KEGG" id="lnu:N7U66_07420"/>
<dbReference type="InterPro" id="IPR018247">
    <property type="entry name" value="EF_Hand_1_Ca_BS"/>
</dbReference>
<dbReference type="EMBL" id="CP113088">
    <property type="protein sequence ID" value="WAC03356.1"/>
    <property type="molecule type" value="Genomic_DNA"/>
</dbReference>
<keyword evidence="1" id="KW-1133">Transmembrane helix</keyword>
<feature type="transmembrane region" description="Helical" evidence="1">
    <location>
        <begin position="7"/>
        <end position="25"/>
    </location>
</feature>
<accession>A0A9E8MXU5</accession>
<dbReference type="PROSITE" id="PS00018">
    <property type="entry name" value="EF_HAND_1"/>
    <property type="match status" value="1"/>
</dbReference>
<sequence>MSTILKIALIATLLVYAGGVAYTYYSNKQFQEKVAVFDLDKNGVIDKTEINKQSSSLARQQVKRKTTKQGALVLIPVSLVIGLFVYGIAFLFRKIKLTNETAIFYKNTNK</sequence>
<protein>
    <recommendedName>
        <fullName evidence="4">EF-hand domain-containing protein</fullName>
    </recommendedName>
</protein>
<evidence type="ECO:0008006" key="4">
    <source>
        <dbReference type="Google" id="ProtNLM"/>
    </source>
</evidence>
<keyword evidence="1" id="KW-0812">Transmembrane</keyword>
<keyword evidence="3" id="KW-1185">Reference proteome</keyword>
<evidence type="ECO:0000313" key="2">
    <source>
        <dbReference type="EMBL" id="WAC03356.1"/>
    </source>
</evidence>
<feature type="transmembrane region" description="Helical" evidence="1">
    <location>
        <begin position="71"/>
        <end position="92"/>
    </location>
</feature>
<proteinExistence type="predicted"/>
<gene>
    <name evidence="2" type="ORF">N7U66_07420</name>
</gene>